<evidence type="ECO:0000313" key="1">
    <source>
        <dbReference type="EMBL" id="KAG0585192.1"/>
    </source>
</evidence>
<sequence>MEHLNLACMYDPRRCVASNTKIQRVTTLLDLLLGTELVAVSTLLLSAVHSSGVQAGVAPSKTGSSSMTKISKLSFHTCTEFRDFGSHNLNSLQHVKLSLAG</sequence>
<protein>
    <submittedName>
        <fullName evidence="1">Uncharacterized protein</fullName>
    </submittedName>
</protein>
<organism evidence="1 2">
    <name type="scientific">Ceratodon purpureus</name>
    <name type="common">Fire moss</name>
    <name type="synonym">Dicranum purpureum</name>
    <dbReference type="NCBI Taxonomy" id="3225"/>
    <lineage>
        <taxon>Eukaryota</taxon>
        <taxon>Viridiplantae</taxon>
        <taxon>Streptophyta</taxon>
        <taxon>Embryophyta</taxon>
        <taxon>Bryophyta</taxon>
        <taxon>Bryophytina</taxon>
        <taxon>Bryopsida</taxon>
        <taxon>Dicranidae</taxon>
        <taxon>Pseudoditrichales</taxon>
        <taxon>Ditrichaceae</taxon>
        <taxon>Ceratodon</taxon>
    </lineage>
</organism>
<gene>
    <name evidence="1" type="ORF">KC19_3G265600</name>
</gene>
<keyword evidence="2" id="KW-1185">Reference proteome</keyword>
<comment type="caution">
    <text evidence="1">The sequence shown here is derived from an EMBL/GenBank/DDBJ whole genome shotgun (WGS) entry which is preliminary data.</text>
</comment>
<dbReference type="AlphaFoldDB" id="A0A8T0IPS8"/>
<dbReference type="EMBL" id="CM026423">
    <property type="protein sequence ID" value="KAG0585192.1"/>
    <property type="molecule type" value="Genomic_DNA"/>
</dbReference>
<accession>A0A8T0IPS8</accession>
<evidence type="ECO:0000313" key="2">
    <source>
        <dbReference type="Proteomes" id="UP000822688"/>
    </source>
</evidence>
<proteinExistence type="predicted"/>
<reference evidence="1" key="1">
    <citation type="submission" date="2020-06" db="EMBL/GenBank/DDBJ databases">
        <title>WGS assembly of Ceratodon purpureus strain R40.</title>
        <authorList>
            <person name="Carey S.B."/>
            <person name="Jenkins J."/>
            <person name="Shu S."/>
            <person name="Lovell J.T."/>
            <person name="Sreedasyam A."/>
            <person name="Maumus F."/>
            <person name="Tiley G.P."/>
            <person name="Fernandez-Pozo N."/>
            <person name="Barry K."/>
            <person name="Chen C."/>
            <person name="Wang M."/>
            <person name="Lipzen A."/>
            <person name="Daum C."/>
            <person name="Saski C.A."/>
            <person name="Payton A.C."/>
            <person name="Mcbreen J.C."/>
            <person name="Conrad R.E."/>
            <person name="Kollar L.M."/>
            <person name="Olsson S."/>
            <person name="Huttunen S."/>
            <person name="Landis J.B."/>
            <person name="Wickett N.J."/>
            <person name="Johnson M.G."/>
            <person name="Rensing S.A."/>
            <person name="Grimwood J."/>
            <person name="Schmutz J."/>
            <person name="Mcdaniel S.F."/>
        </authorList>
    </citation>
    <scope>NUCLEOTIDE SEQUENCE</scope>
    <source>
        <strain evidence="1">R40</strain>
    </source>
</reference>
<dbReference type="Proteomes" id="UP000822688">
    <property type="component" value="Chromosome 3"/>
</dbReference>
<name>A0A8T0IPS8_CERPU</name>